<dbReference type="AlphaFoldDB" id="A0A238KWP5"/>
<name>A0A238KWP5_9RHOB</name>
<feature type="signal peptide" evidence="1">
    <location>
        <begin position="1"/>
        <end position="25"/>
    </location>
</feature>
<dbReference type="EMBL" id="FXYE01000002">
    <property type="protein sequence ID" value="SMX47233.1"/>
    <property type="molecule type" value="Genomic_DNA"/>
</dbReference>
<evidence type="ECO:0000313" key="4">
    <source>
        <dbReference type="Proteomes" id="UP000202922"/>
    </source>
</evidence>
<sequence length="325" mass="34665">MMISKLFKSSAAVVAFAGFASGAQASCGDVTITEMNWASSAVVTSVSKFLMEQGYGCTVTTVPSSTVPSLVSVAETGKPDIVTELWINGAPAYNELQDAGKIETVADVLSDGGVEGWWVPQYMVDANPELATIEGILANKDLLGGRFHNCPDGWACKNTNGDLAKNFGLVDAGYEIFLHGSGETLATSIASAFENKEPWLGYYWAPTAILGKYPMVSVDLGVDYNEEVFLCAANAECTAEGVSSWPVGPVKTIVTTDFSSREPDIAALMANVSFTNAQMGEILAWKEANNGSNEEAAVFFLTNYKDVWADWINDAAKEKLAALLQ</sequence>
<evidence type="ECO:0000259" key="2">
    <source>
        <dbReference type="Pfam" id="PF04069"/>
    </source>
</evidence>
<evidence type="ECO:0000256" key="1">
    <source>
        <dbReference type="SAM" id="SignalP"/>
    </source>
</evidence>
<gene>
    <name evidence="3" type="ORF">COL8621_03379</name>
</gene>
<dbReference type="GO" id="GO:0043190">
    <property type="term" value="C:ATP-binding cassette (ABC) transporter complex"/>
    <property type="evidence" value="ECO:0007669"/>
    <property type="project" value="InterPro"/>
</dbReference>
<dbReference type="SUPFAM" id="SSF53850">
    <property type="entry name" value="Periplasmic binding protein-like II"/>
    <property type="match status" value="1"/>
</dbReference>
<evidence type="ECO:0000313" key="3">
    <source>
        <dbReference type="EMBL" id="SMX47233.1"/>
    </source>
</evidence>
<feature type="domain" description="ABC-type glycine betaine transport system substrate-binding" evidence="2">
    <location>
        <begin position="29"/>
        <end position="302"/>
    </location>
</feature>
<reference evidence="4" key="1">
    <citation type="submission" date="2017-05" db="EMBL/GenBank/DDBJ databases">
        <authorList>
            <person name="Rodrigo-Torres L."/>
            <person name="Arahal R. D."/>
            <person name="Lucena T."/>
        </authorList>
    </citation>
    <scope>NUCLEOTIDE SEQUENCE [LARGE SCALE GENOMIC DNA]</scope>
    <source>
        <strain evidence="4">CECT 8621</strain>
    </source>
</reference>
<protein>
    <submittedName>
        <fullName evidence="3">Substrate binding domain of ABC-type glycine betaine transport system</fullName>
    </submittedName>
</protein>
<dbReference type="GO" id="GO:0022857">
    <property type="term" value="F:transmembrane transporter activity"/>
    <property type="evidence" value="ECO:0007669"/>
    <property type="project" value="InterPro"/>
</dbReference>
<keyword evidence="1" id="KW-0732">Signal</keyword>
<keyword evidence="4" id="KW-1185">Reference proteome</keyword>
<proteinExistence type="predicted"/>
<dbReference type="Gene3D" id="3.40.190.10">
    <property type="entry name" value="Periplasmic binding protein-like II"/>
    <property type="match status" value="1"/>
</dbReference>
<dbReference type="CDD" id="cd13641">
    <property type="entry name" value="PBP2_HisX_like"/>
    <property type="match status" value="1"/>
</dbReference>
<dbReference type="Gene3D" id="3.40.190.100">
    <property type="entry name" value="Glycine betaine-binding periplasmic protein, domain 2"/>
    <property type="match status" value="1"/>
</dbReference>
<organism evidence="3 4">
    <name type="scientific">Actibacterium lipolyticum</name>
    <dbReference type="NCBI Taxonomy" id="1524263"/>
    <lineage>
        <taxon>Bacteria</taxon>
        <taxon>Pseudomonadati</taxon>
        <taxon>Pseudomonadota</taxon>
        <taxon>Alphaproteobacteria</taxon>
        <taxon>Rhodobacterales</taxon>
        <taxon>Roseobacteraceae</taxon>
        <taxon>Actibacterium</taxon>
    </lineage>
</organism>
<feature type="chain" id="PRO_5012963767" evidence="1">
    <location>
        <begin position="26"/>
        <end position="325"/>
    </location>
</feature>
<dbReference type="Pfam" id="PF04069">
    <property type="entry name" value="OpuAC"/>
    <property type="match status" value="1"/>
</dbReference>
<accession>A0A238KWP5</accession>
<dbReference type="Proteomes" id="UP000202922">
    <property type="component" value="Unassembled WGS sequence"/>
</dbReference>
<dbReference type="InterPro" id="IPR007210">
    <property type="entry name" value="ABC_Gly_betaine_transp_sub-bd"/>
</dbReference>